<evidence type="ECO:0008006" key="5">
    <source>
        <dbReference type="Google" id="ProtNLM"/>
    </source>
</evidence>
<evidence type="ECO:0000313" key="4">
    <source>
        <dbReference type="Proteomes" id="UP000600139"/>
    </source>
</evidence>
<dbReference type="RefSeq" id="WP_200353381.1">
    <property type="nucleotide sequence ID" value="NZ_BAABHZ010000002.1"/>
</dbReference>
<feature type="signal peptide" evidence="2">
    <location>
        <begin position="1"/>
        <end position="25"/>
    </location>
</feature>
<protein>
    <recommendedName>
        <fullName evidence="5">Cytochrome c domain-containing protein</fullName>
    </recommendedName>
</protein>
<gene>
    <name evidence="3" type="ORF">JIN84_22650</name>
</gene>
<evidence type="ECO:0000256" key="1">
    <source>
        <dbReference type="SAM" id="MobiDB-lite"/>
    </source>
</evidence>
<feature type="chain" id="PRO_5037182573" description="Cytochrome c domain-containing protein" evidence="2">
    <location>
        <begin position="26"/>
        <end position="126"/>
    </location>
</feature>
<accession>A0A934VDW0</accession>
<dbReference type="PROSITE" id="PS51257">
    <property type="entry name" value="PROKAR_LIPOPROTEIN"/>
    <property type="match status" value="1"/>
</dbReference>
<sequence length="126" mass="13648">MRISRIWMVAVPCAWLMAGCGGVGSAPNLGDIPAGDEPAEGGIAEVPNPNPAMAKKSGKPLSQLQRGHETYMLRCGECHRYMLPQNLDVDEWQDAMPKMIKHAGLESADEKAVLDYVVAVKTDRGE</sequence>
<keyword evidence="2" id="KW-0732">Signal</keyword>
<dbReference type="Proteomes" id="UP000600139">
    <property type="component" value="Unassembled WGS sequence"/>
</dbReference>
<proteinExistence type="predicted"/>
<name>A0A934VDW0_9BACT</name>
<organism evidence="3 4">
    <name type="scientific">Luteolibacter yonseiensis</name>
    <dbReference type="NCBI Taxonomy" id="1144680"/>
    <lineage>
        <taxon>Bacteria</taxon>
        <taxon>Pseudomonadati</taxon>
        <taxon>Verrucomicrobiota</taxon>
        <taxon>Verrucomicrobiia</taxon>
        <taxon>Verrucomicrobiales</taxon>
        <taxon>Verrucomicrobiaceae</taxon>
        <taxon>Luteolibacter</taxon>
    </lineage>
</organism>
<comment type="caution">
    <text evidence="3">The sequence shown here is derived from an EMBL/GenBank/DDBJ whole genome shotgun (WGS) entry which is preliminary data.</text>
</comment>
<evidence type="ECO:0000256" key="2">
    <source>
        <dbReference type="SAM" id="SignalP"/>
    </source>
</evidence>
<keyword evidence="4" id="KW-1185">Reference proteome</keyword>
<dbReference type="AlphaFoldDB" id="A0A934VDW0"/>
<evidence type="ECO:0000313" key="3">
    <source>
        <dbReference type="EMBL" id="MBK1818436.1"/>
    </source>
</evidence>
<dbReference type="EMBL" id="JAENIK010000013">
    <property type="protein sequence ID" value="MBK1818436.1"/>
    <property type="molecule type" value="Genomic_DNA"/>
</dbReference>
<reference evidence="3" key="1">
    <citation type="submission" date="2021-01" db="EMBL/GenBank/DDBJ databases">
        <title>Modified the classification status of verrucomicrobia.</title>
        <authorList>
            <person name="Feng X."/>
        </authorList>
    </citation>
    <scope>NUCLEOTIDE SEQUENCE</scope>
    <source>
        <strain evidence="3">JCM 18052</strain>
    </source>
</reference>
<feature type="region of interest" description="Disordered" evidence="1">
    <location>
        <begin position="29"/>
        <end position="64"/>
    </location>
</feature>